<feature type="domain" description="DDE Tnp4" evidence="3">
    <location>
        <begin position="11"/>
        <end position="64"/>
    </location>
</feature>
<organism evidence="4">
    <name type="scientific">Diabrotica virgifera virgifera</name>
    <name type="common">western corn rootworm</name>
    <dbReference type="NCBI Taxonomy" id="50390"/>
    <lineage>
        <taxon>Eukaryota</taxon>
        <taxon>Metazoa</taxon>
        <taxon>Ecdysozoa</taxon>
        <taxon>Arthropoda</taxon>
        <taxon>Hexapoda</taxon>
        <taxon>Insecta</taxon>
        <taxon>Pterygota</taxon>
        <taxon>Neoptera</taxon>
        <taxon>Endopterygota</taxon>
        <taxon>Coleoptera</taxon>
        <taxon>Polyphaga</taxon>
        <taxon>Cucujiformia</taxon>
        <taxon>Chrysomeloidea</taxon>
        <taxon>Chrysomelidae</taxon>
        <taxon>Galerucinae</taxon>
        <taxon>Diabroticina</taxon>
        <taxon>Diabroticites</taxon>
        <taxon>Diabrotica</taxon>
    </lineage>
</organism>
<evidence type="ECO:0000259" key="3">
    <source>
        <dbReference type="Pfam" id="PF13359"/>
    </source>
</evidence>
<comment type="cofactor">
    <cofactor evidence="1">
        <name>a divalent metal cation</name>
        <dbReference type="ChEBI" id="CHEBI:60240"/>
    </cofactor>
</comment>
<name>A0A6P7HBM4_DIAVI</name>
<accession>A0A6P7HBM4</accession>
<evidence type="ECO:0000313" key="4">
    <source>
        <dbReference type="RefSeq" id="XP_028155068.1"/>
    </source>
</evidence>
<gene>
    <name evidence="4" type="primary">LOC114348779</name>
</gene>
<dbReference type="Pfam" id="PF13359">
    <property type="entry name" value="DDE_Tnp_4"/>
    <property type="match status" value="1"/>
</dbReference>
<dbReference type="AlphaFoldDB" id="A0A6P7HBM4"/>
<sequence>MRGFPRVIGCIDGSQIKITSPGGNDAEIYRNRKGYFSINIQAVCSADGLFQSITARWPGSAHDQ</sequence>
<dbReference type="GO" id="GO:0046872">
    <property type="term" value="F:metal ion binding"/>
    <property type="evidence" value="ECO:0007669"/>
    <property type="project" value="UniProtKB-KW"/>
</dbReference>
<reference evidence="4" key="1">
    <citation type="submission" date="2025-08" db="UniProtKB">
        <authorList>
            <consortium name="RefSeq"/>
        </authorList>
    </citation>
    <scope>IDENTIFICATION</scope>
    <source>
        <tissue evidence="4">Whole insect</tissue>
    </source>
</reference>
<protein>
    <submittedName>
        <fullName evidence="4">Nuclease HARBI1</fullName>
    </submittedName>
</protein>
<dbReference type="InterPro" id="IPR027806">
    <property type="entry name" value="HARBI1_dom"/>
</dbReference>
<proteinExistence type="predicted"/>
<dbReference type="RefSeq" id="XP_028155068.1">
    <property type="nucleotide sequence ID" value="XM_028299267.1"/>
</dbReference>
<evidence type="ECO:0000256" key="1">
    <source>
        <dbReference type="ARBA" id="ARBA00001968"/>
    </source>
</evidence>
<feature type="non-terminal residue" evidence="4">
    <location>
        <position position="64"/>
    </location>
</feature>
<dbReference type="InParanoid" id="A0A6P7HBM4"/>
<evidence type="ECO:0000256" key="2">
    <source>
        <dbReference type="ARBA" id="ARBA00022723"/>
    </source>
</evidence>
<keyword evidence="2" id="KW-0479">Metal-binding</keyword>